<reference evidence="2 3" key="1">
    <citation type="submission" date="2013-03" db="EMBL/GenBank/DDBJ databases">
        <title>The Genome Sequence of Cladophialophora yegresii CBS 114405.</title>
        <authorList>
            <consortium name="The Broad Institute Genomics Platform"/>
            <person name="Cuomo C."/>
            <person name="de Hoog S."/>
            <person name="Gorbushina A."/>
            <person name="Walker B."/>
            <person name="Young S.K."/>
            <person name="Zeng Q."/>
            <person name="Gargeya S."/>
            <person name="Fitzgerald M."/>
            <person name="Haas B."/>
            <person name="Abouelleil A."/>
            <person name="Allen A.W."/>
            <person name="Alvarado L."/>
            <person name="Arachchi H.M."/>
            <person name="Berlin A.M."/>
            <person name="Chapman S.B."/>
            <person name="Gainer-Dewar J."/>
            <person name="Goldberg J."/>
            <person name="Griggs A."/>
            <person name="Gujja S."/>
            <person name="Hansen M."/>
            <person name="Howarth C."/>
            <person name="Imamovic A."/>
            <person name="Ireland A."/>
            <person name="Larimer J."/>
            <person name="McCowan C."/>
            <person name="Murphy C."/>
            <person name="Pearson M."/>
            <person name="Poon T.W."/>
            <person name="Priest M."/>
            <person name="Roberts A."/>
            <person name="Saif S."/>
            <person name="Shea T."/>
            <person name="Sisk P."/>
            <person name="Sykes S."/>
            <person name="Wortman J."/>
            <person name="Nusbaum C."/>
            <person name="Birren B."/>
        </authorList>
    </citation>
    <scope>NUCLEOTIDE SEQUENCE [LARGE SCALE GENOMIC DNA]</scope>
    <source>
        <strain evidence="2 3">CBS 114405</strain>
    </source>
</reference>
<dbReference type="PANTHER" id="PTHR37540">
    <property type="entry name" value="TRANSCRIPTION FACTOR (ACR-2), PUTATIVE-RELATED-RELATED"/>
    <property type="match status" value="1"/>
</dbReference>
<name>W9WJJ1_9EURO</name>
<dbReference type="GeneID" id="19176097"/>
<gene>
    <name evidence="2" type="ORF">A1O7_01485</name>
</gene>
<evidence type="ECO:0000313" key="3">
    <source>
        <dbReference type="Proteomes" id="UP000019473"/>
    </source>
</evidence>
<evidence type="ECO:0000256" key="1">
    <source>
        <dbReference type="SAM" id="MobiDB-lite"/>
    </source>
</evidence>
<dbReference type="PANTHER" id="PTHR37540:SF9">
    <property type="entry name" value="ZN(2)-C6 FUNGAL-TYPE DOMAIN-CONTAINING PROTEIN"/>
    <property type="match status" value="1"/>
</dbReference>
<dbReference type="AlphaFoldDB" id="W9WJJ1"/>
<organism evidence="2 3">
    <name type="scientific">Cladophialophora yegresii CBS 114405</name>
    <dbReference type="NCBI Taxonomy" id="1182544"/>
    <lineage>
        <taxon>Eukaryota</taxon>
        <taxon>Fungi</taxon>
        <taxon>Dikarya</taxon>
        <taxon>Ascomycota</taxon>
        <taxon>Pezizomycotina</taxon>
        <taxon>Eurotiomycetes</taxon>
        <taxon>Chaetothyriomycetidae</taxon>
        <taxon>Chaetothyriales</taxon>
        <taxon>Herpotrichiellaceae</taxon>
        <taxon>Cladophialophora</taxon>
    </lineage>
</organism>
<sequence length="358" mass="39606">MSSNDNLQQDDAPSGSGRGDSGRLQTSNVIEFVNSEDPNVRSAIQRHTAYHSAAQRREARSRLLRRSSQARYLEWTRRPTTDTDIATSSASSASSVSISPAPSQRERSEHPTRPSSLERRSSSNTDQAVAEPASGTISPATQAGISADNTVLDFCKYNFRETRFKHETDQSIHGRSDTTNLAPTVTSTFCEHYQSRDFLESSIAYMLEHDTSRHLLLAYAYARRRAHPAADGNPQDQVDAERNLGRGTNILWNRLQMAGHASSDANVQAVLLLVAYAADFGQENEVRLHTDALRTMVDQRGGTDAFTDNPPLQHQLLVIGSSRRFHLTLDCEAGCAELLRFPDGLRLAQGANQSRMYT</sequence>
<dbReference type="HOGENOM" id="CLU_069649_0_0_1"/>
<feature type="compositionally biased region" description="Polar residues" evidence="1">
    <location>
        <begin position="1"/>
        <end position="11"/>
    </location>
</feature>
<keyword evidence="3" id="KW-1185">Reference proteome</keyword>
<dbReference type="Proteomes" id="UP000019473">
    <property type="component" value="Unassembled WGS sequence"/>
</dbReference>
<dbReference type="EMBL" id="AMGW01000001">
    <property type="protein sequence ID" value="EXJ65145.1"/>
    <property type="molecule type" value="Genomic_DNA"/>
</dbReference>
<evidence type="ECO:0000313" key="2">
    <source>
        <dbReference type="EMBL" id="EXJ65145.1"/>
    </source>
</evidence>
<feature type="compositionally biased region" description="Basic and acidic residues" evidence="1">
    <location>
        <begin position="104"/>
        <end position="121"/>
    </location>
</feature>
<dbReference type="VEuPathDB" id="FungiDB:A1O7_01485"/>
<dbReference type="RefSeq" id="XP_007753712.1">
    <property type="nucleotide sequence ID" value="XM_007755522.1"/>
</dbReference>
<dbReference type="eggNOG" id="ENOG502RPVC">
    <property type="taxonomic scope" value="Eukaryota"/>
</dbReference>
<protein>
    <submittedName>
        <fullName evidence="2">Uncharacterized protein</fullName>
    </submittedName>
</protein>
<feature type="region of interest" description="Disordered" evidence="1">
    <location>
        <begin position="1"/>
        <end position="142"/>
    </location>
</feature>
<feature type="compositionally biased region" description="Low complexity" evidence="1">
    <location>
        <begin position="82"/>
        <end position="103"/>
    </location>
</feature>
<dbReference type="OrthoDB" id="4158087at2759"/>
<accession>W9WJJ1</accession>
<comment type="caution">
    <text evidence="2">The sequence shown here is derived from an EMBL/GenBank/DDBJ whole genome shotgun (WGS) entry which is preliminary data.</text>
</comment>
<proteinExistence type="predicted"/>